<protein>
    <submittedName>
        <fullName evidence="1">Uncharacterized protein</fullName>
    </submittedName>
</protein>
<reference evidence="1" key="1">
    <citation type="submission" date="2016-07" db="EMBL/GenBank/DDBJ databases">
        <title>De novo transcriptome assembly of four accessions of the metal hyperaccumulator plant Noccaea caerulescens.</title>
        <authorList>
            <person name="Blande D."/>
            <person name="Halimaa P."/>
            <person name="Tervahauta A.I."/>
            <person name="Aarts M.G."/>
            <person name="Karenlampi S.O."/>
        </authorList>
    </citation>
    <scope>NUCLEOTIDE SEQUENCE</scope>
</reference>
<sequence>MGQLSYSFHFPNLSTLLYTNHENQLVTNRRQVMQRPPTRIGMQESQLFVYKSSLHLSLSLLAISLVSFLVM</sequence>
<dbReference type="AlphaFoldDB" id="A0A1J3DYD3"/>
<gene>
    <name evidence="1" type="ORF">GA_TR20280_c1_g1_i1_g.67668</name>
</gene>
<accession>A0A1J3DYD3</accession>
<dbReference type="EMBL" id="GEVI01007455">
    <property type="protein sequence ID" value="JAU24865.1"/>
    <property type="molecule type" value="Transcribed_RNA"/>
</dbReference>
<evidence type="ECO:0000313" key="1">
    <source>
        <dbReference type="EMBL" id="JAU24865.1"/>
    </source>
</evidence>
<proteinExistence type="predicted"/>
<organism evidence="1">
    <name type="scientific">Noccaea caerulescens</name>
    <name type="common">Alpine penny-cress</name>
    <name type="synonym">Thlaspi caerulescens</name>
    <dbReference type="NCBI Taxonomy" id="107243"/>
    <lineage>
        <taxon>Eukaryota</taxon>
        <taxon>Viridiplantae</taxon>
        <taxon>Streptophyta</taxon>
        <taxon>Embryophyta</taxon>
        <taxon>Tracheophyta</taxon>
        <taxon>Spermatophyta</taxon>
        <taxon>Magnoliopsida</taxon>
        <taxon>eudicotyledons</taxon>
        <taxon>Gunneridae</taxon>
        <taxon>Pentapetalae</taxon>
        <taxon>rosids</taxon>
        <taxon>malvids</taxon>
        <taxon>Brassicales</taxon>
        <taxon>Brassicaceae</taxon>
        <taxon>Coluteocarpeae</taxon>
        <taxon>Noccaea</taxon>
    </lineage>
</organism>
<name>A0A1J3DYD3_NOCCA</name>